<sequence>MSGYIFLAVLNGLLIGLSRALNGKLGLMIGPLRASFWNHLVGFVFLAAVLMILGGWSVENLSAAPALAWLGGTFGALFVATNSLVLPRLGAIRTVVLVICGQMVAGLLIDYLANDAAIEPLQLAGIAIIMLGVFAARLSGTRKASGTAGQSAAKTG</sequence>
<keyword evidence="1" id="KW-0472">Membrane</keyword>
<dbReference type="EMBL" id="JAFLWW010000009">
    <property type="protein sequence ID" value="MBT1159025.1"/>
    <property type="molecule type" value="Genomic_DNA"/>
</dbReference>
<comment type="caution">
    <text evidence="2">The sequence shown here is derived from an EMBL/GenBank/DDBJ whole genome shotgun (WGS) entry which is preliminary data.</text>
</comment>
<keyword evidence="3" id="KW-1185">Reference proteome</keyword>
<feature type="transmembrane region" description="Helical" evidence="1">
    <location>
        <begin position="121"/>
        <end position="139"/>
    </location>
</feature>
<keyword evidence="1" id="KW-1133">Transmembrane helix</keyword>
<evidence type="ECO:0000313" key="2">
    <source>
        <dbReference type="EMBL" id="MBT1159025.1"/>
    </source>
</evidence>
<proteinExistence type="predicted"/>
<reference evidence="2" key="1">
    <citation type="journal article" date="2021" name="Microorganisms">
        <title>Phylogenomic Reconstruction and Metabolic Potential of the Genus Aminobacter.</title>
        <authorList>
            <person name="Artuso I."/>
            <person name="Turrini P."/>
            <person name="Pirolo M."/>
            <person name="Lugli G.A."/>
            <person name="Ventura M."/>
            <person name="Visca P."/>
        </authorList>
    </citation>
    <scope>NUCLEOTIDE SEQUENCE</scope>
    <source>
        <strain evidence="2">LMG 26462</strain>
    </source>
</reference>
<protein>
    <submittedName>
        <fullName evidence="2">DMT family transporter</fullName>
    </submittedName>
</protein>
<dbReference type="SUPFAM" id="SSF103481">
    <property type="entry name" value="Multidrug resistance efflux transporter EmrE"/>
    <property type="match status" value="1"/>
</dbReference>
<dbReference type="AlphaFoldDB" id="A0A9X1AFJ8"/>
<reference evidence="2" key="2">
    <citation type="submission" date="2021-03" db="EMBL/GenBank/DDBJ databases">
        <authorList>
            <person name="Artuso I."/>
            <person name="Turrini P."/>
            <person name="Pirolo M."/>
            <person name="Lugli G.A."/>
            <person name="Ventura M."/>
            <person name="Visca P."/>
        </authorList>
    </citation>
    <scope>NUCLEOTIDE SEQUENCE</scope>
    <source>
        <strain evidence="2">LMG 26462</strain>
    </source>
</reference>
<dbReference type="InterPro" id="IPR006750">
    <property type="entry name" value="YdcZ"/>
</dbReference>
<dbReference type="RefSeq" id="WP_214392880.1">
    <property type="nucleotide sequence ID" value="NZ_JAFLWW010000009.1"/>
</dbReference>
<feature type="transmembrane region" description="Helical" evidence="1">
    <location>
        <begin position="66"/>
        <end position="85"/>
    </location>
</feature>
<dbReference type="Proteomes" id="UP001138921">
    <property type="component" value="Unassembled WGS sequence"/>
</dbReference>
<name>A0A9X1AFJ8_9HYPH</name>
<dbReference type="Pfam" id="PF04657">
    <property type="entry name" value="DMT_YdcZ"/>
    <property type="match status" value="1"/>
</dbReference>
<accession>A0A9X1AFJ8</accession>
<dbReference type="GO" id="GO:0005886">
    <property type="term" value="C:plasma membrane"/>
    <property type="evidence" value="ECO:0007669"/>
    <property type="project" value="TreeGrafter"/>
</dbReference>
<keyword evidence="1" id="KW-0812">Transmembrane</keyword>
<gene>
    <name evidence="2" type="ORF">J1C56_25955</name>
</gene>
<dbReference type="PANTHER" id="PTHR34821:SF2">
    <property type="entry name" value="INNER MEMBRANE PROTEIN YDCZ"/>
    <property type="match status" value="1"/>
</dbReference>
<dbReference type="InterPro" id="IPR037185">
    <property type="entry name" value="EmrE-like"/>
</dbReference>
<dbReference type="PANTHER" id="PTHR34821">
    <property type="entry name" value="INNER MEMBRANE PROTEIN YDCZ"/>
    <property type="match status" value="1"/>
</dbReference>
<feature type="transmembrane region" description="Helical" evidence="1">
    <location>
        <begin position="91"/>
        <end position="109"/>
    </location>
</feature>
<evidence type="ECO:0000256" key="1">
    <source>
        <dbReference type="SAM" id="Phobius"/>
    </source>
</evidence>
<feature type="transmembrane region" description="Helical" evidence="1">
    <location>
        <begin position="36"/>
        <end position="54"/>
    </location>
</feature>
<organism evidence="2 3">
    <name type="scientific">Aminobacter anthyllidis</name>
    <dbReference type="NCBI Taxonomy" id="1035067"/>
    <lineage>
        <taxon>Bacteria</taxon>
        <taxon>Pseudomonadati</taxon>
        <taxon>Pseudomonadota</taxon>
        <taxon>Alphaproteobacteria</taxon>
        <taxon>Hyphomicrobiales</taxon>
        <taxon>Phyllobacteriaceae</taxon>
        <taxon>Aminobacter</taxon>
    </lineage>
</organism>
<evidence type="ECO:0000313" key="3">
    <source>
        <dbReference type="Proteomes" id="UP001138921"/>
    </source>
</evidence>